<evidence type="ECO:0000256" key="3">
    <source>
        <dbReference type="ARBA" id="ARBA00008419"/>
    </source>
</evidence>
<dbReference type="InterPro" id="IPR006114">
    <property type="entry name" value="6PGDH_C"/>
</dbReference>
<keyword evidence="8 10" id="KW-0570">Pentose shunt</keyword>
<evidence type="ECO:0000256" key="8">
    <source>
        <dbReference type="ARBA" id="ARBA00023126"/>
    </source>
</evidence>
<dbReference type="RefSeq" id="WP_376886361.1">
    <property type="nucleotide sequence ID" value="NZ_JBHUHR010000031.1"/>
</dbReference>
<name>A0ABW4VL34_9BACT</name>
<dbReference type="EC" id="1.1.1.44" evidence="4 10"/>
<organism evidence="13 14">
    <name type="scientific">Belliella marina</name>
    <dbReference type="NCBI Taxonomy" id="1644146"/>
    <lineage>
        <taxon>Bacteria</taxon>
        <taxon>Pseudomonadati</taxon>
        <taxon>Bacteroidota</taxon>
        <taxon>Cytophagia</taxon>
        <taxon>Cytophagales</taxon>
        <taxon>Cyclobacteriaceae</taxon>
        <taxon>Belliella</taxon>
    </lineage>
</organism>
<dbReference type="InterPro" id="IPR036291">
    <property type="entry name" value="NAD(P)-bd_dom_sf"/>
</dbReference>
<feature type="domain" description="6-phosphogluconate dehydrogenase C-terminal" evidence="12">
    <location>
        <begin position="179"/>
        <end position="468"/>
    </location>
</feature>
<dbReference type="NCBIfam" id="NF006765">
    <property type="entry name" value="PRK09287.1"/>
    <property type="match status" value="1"/>
</dbReference>
<dbReference type="SMART" id="SM01350">
    <property type="entry name" value="6PGD"/>
    <property type="match status" value="1"/>
</dbReference>
<evidence type="ECO:0000256" key="5">
    <source>
        <dbReference type="ARBA" id="ARBA00018193"/>
    </source>
</evidence>
<evidence type="ECO:0000256" key="2">
    <source>
        <dbReference type="ARBA" id="ARBA00004874"/>
    </source>
</evidence>
<comment type="similarity">
    <text evidence="3 10 11">Belongs to the 6-phosphogluconate dehydrogenase family.</text>
</comment>
<keyword evidence="6 10" id="KW-0560">Oxidoreductase</keyword>
<evidence type="ECO:0000256" key="9">
    <source>
        <dbReference type="ARBA" id="ARBA00048640"/>
    </source>
</evidence>
<comment type="function">
    <text evidence="1 10">Catalyzes the oxidative decarboxylation of 6-phosphogluconate to ribulose 5-phosphate and CO(2), with concomitant reduction of NADP to NADPH.</text>
</comment>
<sequence>MSNYEFGIVGLGVMGRNLLLNMADHHFSVVGLDLDAEKASTLEKEASSGHLIKGTTSPEEFVTLLKKPRAIMLLVPAGKPVDLVIESIMPLLEEGDIIVDGGNSFFTDTDRRVAELTEKNIHYFGMGISGGEKGARFGPSMMPGGHRESYERLRPIFEAVSAKVNGEPCVAYLGRGSAGNYVKMVHNGIEYAIMALISETYDLLHRGFGFKDDKLQEVFESWNNSDLQSFLMEITSEIFKKEDKTTGRRLINLISDVARAKGTGKWTAQNAMNIQVPVPSIDAAVTMRDISKYKMERMAASKALIWKDNTENVGETEIVSILKDAFYFAMLTVYAQGMSQLFVASKEYDYGLNLEEVVKIWRGGCIIRAACLDDFMHAYRRTPNSSNLLLDKQIASIMQKNQSAIRSTIKIAVDKGIPLAVFMSSLSYFDALRSETLPTNLIQAQRDYFGAHLYERIDMEGFFHTNWDE</sequence>
<dbReference type="Proteomes" id="UP001597361">
    <property type="component" value="Unassembled WGS sequence"/>
</dbReference>
<dbReference type="SUPFAM" id="SSF48179">
    <property type="entry name" value="6-phosphogluconate dehydrogenase C-terminal domain-like"/>
    <property type="match status" value="1"/>
</dbReference>
<comment type="catalytic activity">
    <reaction evidence="9 10 11">
        <text>6-phospho-D-gluconate + NADP(+) = D-ribulose 5-phosphate + CO2 + NADPH</text>
        <dbReference type="Rhea" id="RHEA:10116"/>
        <dbReference type="ChEBI" id="CHEBI:16526"/>
        <dbReference type="ChEBI" id="CHEBI:57783"/>
        <dbReference type="ChEBI" id="CHEBI:58121"/>
        <dbReference type="ChEBI" id="CHEBI:58349"/>
        <dbReference type="ChEBI" id="CHEBI:58759"/>
        <dbReference type="EC" id="1.1.1.44"/>
    </reaction>
</comment>
<dbReference type="Gene3D" id="3.40.50.720">
    <property type="entry name" value="NAD(P)-binding Rossmann-like Domain"/>
    <property type="match status" value="1"/>
</dbReference>
<dbReference type="Pfam" id="PF03446">
    <property type="entry name" value="NAD_binding_2"/>
    <property type="match status" value="1"/>
</dbReference>
<dbReference type="InterPro" id="IPR006115">
    <property type="entry name" value="6PGDH_NADP-bd"/>
</dbReference>
<keyword evidence="7 11" id="KW-0311">Gluconate utilization</keyword>
<dbReference type="NCBIfam" id="TIGR00873">
    <property type="entry name" value="gnd"/>
    <property type="match status" value="1"/>
</dbReference>
<dbReference type="InterPro" id="IPR006113">
    <property type="entry name" value="6PGDH_Gnd/GntZ"/>
</dbReference>
<dbReference type="GO" id="GO:0004616">
    <property type="term" value="F:phosphogluconate dehydrogenase (decarboxylating) activity"/>
    <property type="evidence" value="ECO:0007669"/>
    <property type="project" value="UniProtKB-EC"/>
</dbReference>
<dbReference type="Pfam" id="PF00393">
    <property type="entry name" value="6PGD"/>
    <property type="match status" value="1"/>
</dbReference>
<dbReference type="SUPFAM" id="SSF51735">
    <property type="entry name" value="NAD(P)-binding Rossmann-fold domains"/>
    <property type="match status" value="1"/>
</dbReference>
<gene>
    <name evidence="13" type="primary">gndA</name>
    <name evidence="13" type="ORF">ACFSKL_11400</name>
</gene>
<evidence type="ECO:0000313" key="13">
    <source>
        <dbReference type="EMBL" id="MFD2035402.1"/>
    </source>
</evidence>
<protein>
    <recommendedName>
        <fullName evidence="5 10">6-phosphogluconate dehydrogenase, decarboxylating</fullName>
        <ecNumber evidence="4 10">1.1.1.44</ecNumber>
    </recommendedName>
</protein>
<dbReference type="PRINTS" id="PR00076">
    <property type="entry name" value="6PGDHDRGNASE"/>
</dbReference>
<accession>A0ABW4VL34</accession>
<evidence type="ECO:0000256" key="6">
    <source>
        <dbReference type="ARBA" id="ARBA00023002"/>
    </source>
</evidence>
<dbReference type="PANTHER" id="PTHR11811">
    <property type="entry name" value="6-PHOSPHOGLUCONATE DEHYDROGENASE"/>
    <property type="match status" value="1"/>
</dbReference>
<evidence type="ECO:0000256" key="11">
    <source>
        <dbReference type="RuleBase" id="RU000485"/>
    </source>
</evidence>
<comment type="pathway">
    <text evidence="2 10 11">Carbohydrate degradation; pentose phosphate pathway; D-ribulose 5-phosphate from D-glucose 6-phosphate (oxidative stage): step 3/3.</text>
</comment>
<dbReference type="Gene3D" id="1.20.5.320">
    <property type="entry name" value="6-Phosphogluconate Dehydrogenase, domain 3"/>
    <property type="match status" value="1"/>
</dbReference>
<evidence type="ECO:0000256" key="10">
    <source>
        <dbReference type="PIRNR" id="PIRNR000109"/>
    </source>
</evidence>
<evidence type="ECO:0000256" key="7">
    <source>
        <dbReference type="ARBA" id="ARBA00023064"/>
    </source>
</evidence>
<evidence type="ECO:0000256" key="1">
    <source>
        <dbReference type="ARBA" id="ARBA00002526"/>
    </source>
</evidence>
<evidence type="ECO:0000313" key="14">
    <source>
        <dbReference type="Proteomes" id="UP001597361"/>
    </source>
</evidence>
<keyword evidence="10 11" id="KW-0521">NADP</keyword>
<evidence type="ECO:0000259" key="12">
    <source>
        <dbReference type="SMART" id="SM01350"/>
    </source>
</evidence>
<keyword evidence="14" id="KW-1185">Reference proteome</keyword>
<dbReference type="InterPro" id="IPR013328">
    <property type="entry name" value="6PGD_dom2"/>
</dbReference>
<proteinExistence type="inferred from homology"/>
<dbReference type="InterPro" id="IPR008927">
    <property type="entry name" value="6-PGluconate_DH-like_C_sf"/>
</dbReference>
<dbReference type="InterPro" id="IPR006183">
    <property type="entry name" value="Pgluconate_DH"/>
</dbReference>
<dbReference type="Gene3D" id="1.10.1040.10">
    <property type="entry name" value="N-(1-d-carboxylethyl)-l-norvaline Dehydrogenase, domain 2"/>
    <property type="match status" value="1"/>
</dbReference>
<dbReference type="PIRSF" id="PIRSF000109">
    <property type="entry name" value="6PGD"/>
    <property type="match status" value="1"/>
</dbReference>
<comment type="subunit">
    <text evidence="10">Homodimer.</text>
</comment>
<comment type="caution">
    <text evidence="13">The sequence shown here is derived from an EMBL/GenBank/DDBJ whole genome shotgun (WGS) entry which is preliminary data.</text>
</comment>
<dbReference type="EMBL" id="JBHUHR010000031">
    <property type="protein sequence ID" value="MFD2035402.1"/>
    <property type="molecule type" value="Genomic_DNA"/>
</dbReference>
<evidence type="ECO:0000256" key="4">
    <source>
        <dbReference type="ARBA" id="ARBA00013011"/>
    </source>
</evidence>
<reference evidence="14" key="1">
    <citation type="journal article" date="2019" name="Int. J. Syst. Evol. Microbiol.">
        <title>The Global Catalogue of Microorganisms (GCM) 10K type strain sequencing project: providing services to taxonomists for standard genome sequencing and annotation.</title>
        <authorList>
            <consortium name="The Broad Institute Genomics Platform"/>
            <consortium name="The Broad Institute Genome Sequencing Center for Infectious Disease"/>
            <person name="Wu L."/>
            <person name="Ma J."/>
        </authorList>
    </citation>
    <scope>NUCLEOTIDE SEQUENCE [LARGE SCALE GENOMIC DNA]</scope>
    <source>
        <strain evidence="14">CGMCC 1.15180</strain>
    </source>
</reference>